<dbReference type="STRING" id="269621.A0A238FGP1"/>
<feature type="transmembrane region" description="Helical" evidence="9">
    <location>
        <begin position="464"/>
        <end position="483"/>
    </location>
</feature>
<feature type="compositionally biased region" description="Low complexity" evidence="8">
    <location>
        <begin position="82"/>
        <end position="104"/>
    </location>
</feature>
<evidence type="ECO:0000313" key="12">
    <source>
        <dbReference type="Proteomes" id="UP000198372"/>
    </source>
</evidence>
<feature type="region of interest" description="Disordered" evidence="8">
    <location>
        <begin position="1"/>
        <end position="234"/>
    </location>
</feature>
<evidence type="ECO:0000256" key="7">
    <source>
        <dbReference type="ARBA" id="ARBA00023136"/>
    </source>
</evidence>
<dbReference type="OrthoDB" id="28208at2759"/>
<evidence type="ECO:0000256" key="3">
    <source>
        <dbReference type="ARBA" id="ARBA00022448"/>
    </source>
</evidence>
<dbReference type="EMBL" id="FMSP01000006">
    <property type="protein sequence ID" value="SCV71054.1"/>
    <property type="molecule type" value="Genomic_DNA"/>
</dbReference>
<feature type="transmembrane region" description="Helical" evidence="9">
    <location>
        <begin position="648"/>
        <end position="669"/>
    </location>
</feature>
<feature type="compositionally biased region" description="Low complexity" evidence="8">
    <location>
        <begin position="53"/>
        <end position="68"/>
    </location>
</feature>
<comment type="similarity">
    <text evidence="2">Belongs to the amino acid/polyamine transporter 2 family.</text>
</comment>
<accession>A0A238FGP1</accession>
<keyword evidence="5" id="KW-0029">Amino-acid transport</keyword>
<dbReference type="PANTHER" id="PTHR22950:SF458">
    <property type="entry name" value="SODIUM-COUPLED NEUTRAL AMINO ACID TRANSPORTER 11-RELATED"/>
    <property type="match status" value="1"/>
</dbReference>
<dbReference type="Proteomes" id="UP000198372">
    <property type="component" value="Unassembled WGS sequence"/>
</dbReference>
<feature type="compositionally biased region" description="Low complexity" evidence="8">
    <location>
        <begin position="123"/>
        <end position="136"/>
    </location>
</feature>
<evidence type="ECO:0000313" key="11">
    <source>
        <dbReference type="EMBL" id="SCV71054.1"/>
    </source>
</evidence>
<proteinExistence type="inferred from homology"/>
<protein>
    <submittedName>
        <fullName evidence="11">BQ2448_3816 protein</fullName>
    </submittedName>
</protein>
<dbReference type="AlphaFoldDB" id="A0A238FGP1"/>
<dbReference type="GO" id="GO:0005783">
    <property type="term" value="C:endoplasmic reticulum"/>
    <property type="evidence" value="ECO:0007669"/>
    <property type="project" value="TreeGrafter"/>
</dbReference>
<evidence type="ECO:0000256" key="2">
    <source>
        <dbReference type="ARBA" id="ARBA00008066"/>
    </source>
</evidence>
<feature type="compositionally biased region" description="Polar residues" evidence="8">
    <location>
        <begin position="10"/>
        <end position="20"/>
    </location>
</feature>
<keyword evidence="12" id="KW-1185">Reference proteome</keyword>
<feature type="compositionally biased region" description="Basic and acidic residues" evidence="8">
    <location>
        <begin position="178"/>
        <end position="188"/>
    </location>
</feature>
<evidence type="ECO:0000256" key="1">
    <source>
        <dbReference type="ARBA" id="ARBA00004141"/>
    </source>
</evidence>
<feature type="domain" description="Amino acid transporter transmembrane" evidence="10">
    <location>
        <begin position="260"/>
        <end position="668"/>
    </location>
</feature>
<dbReference type="InterPro" id="IPR013057">
    <property type="entry name" value="AA_transpt_TM"/>
</dbReference>
<dbReference type="PANTHER" id="PTHR22950">
    <property type="entry name" value="AMINO ACID TRANSPORTER"/>
    <property type="match status" value="1"/>
</dbReference>
<evidence type="ECO:0000256" key="4">
    <source>
        <dbReference type="ARBA" id="ARBA00022692"/>
    </source>
</evidence>
<feature type="compositionally biased region" description="Acidic residues" evidence="8">
    <location>
        <begin position="165"/>
        <end position="177"/>
    </location>
</feature>
<sequence length="681" mass="73201">MSRATPQPGPSRSTSLSTGVDSLFNPRPSVHFALDDDLIHDDDDDRDNDEGESTTSSSEQTLTTAQSSPSPSPMPIAQATRGSISGPSSSSSAYGAFGSKLKPSPLVPPTPSTTLFQFDEPATPSFSSSSTTTTRTMIQANRRASSEFYPPRPIKSLVSSREAQFDQDDDELGDDDDLAHFQRGDQEPLMKQGLLQSNQSRRSFDHLGGKSTSSSSEHHHLPDPDRIPSEPSGAPTLLRQLEVDPEVPEWLSTGAGLLANIANMSNSILGAGIIGLPYALREAGFVMGIVLLVVLGVVTDWTIRMIVLNAKMSGRRTYIDIMDTCFGPHGRAAVSFFQFAFAFGGMCAFCVILGDTIPRVLVAIVPGEHGPVLQFLMSRHFVITILTAGVSYPLSLYRDIAKLSGASTLALIRYVFITSFMSGGLWLTVIASHNSMVVIVVSVGVRGPSVADDLKGDASERWTFINSGFFEAIGVISFAFVCHHNSLLIYGSLKTPTLDRFAKVTHVSTSLSVIACLAMSTSGFLVFTNKTVGNILNNFASDDVLINIARTCLGANMFTTLPLEAFVCREVLENYFWPDQPFNPKRHLIITSALVLSAMIVSLITCDLGLVLELAGGFSATALAYLFPAACYLKLTSTSSTKNSRTRLAAWSCALFGVAVMVLSTFLSINKALNGEGHKTC</sequence>
<feature type="transmembrane region" description="Helical" evidence="9">
    <location>
        <begin position="504"/>
        <end position="528"/>
    </location>
</feature>
<evidence type="ECO:0000256" key="6">
    <source>
        <dbReference type="ARBA" id="ARBA00022989"/>
    </source>
</evidence>
<organism evidence="11 12">
    <name type="scientific">Microbotryum intermedium</name>
    <dbReference type="NCBI Taxonomy" id="269621"/>
    <lineage>
        <taxon>Eukaryota</taxon>
        <taxon>Fungi</taxon>
        <taxon>Dikarya</taxon>
        <taxon>Basidiomycota</taxon>
        <taxon>Pucciniomycotina</taxon>
        <taxon>Microbotryomycetes</taxon>
        <taxon>Microbotryales</taxon>
        <taxon>Microbotryaceae</taxon>
        <taxon>Microbotryum</taxon>
    </lineage>
</organism>
<feature type="compositionally biased region" description="Basic and acidic residues" evidence="8">
    <location>
        <begin position="216"/>
        <end position="228"/>
    </location>
</feature>
<name>A0A238FGP1_9BASI</name>
<feature type="transmembrane region" description="Helical" evidence="9">
    <location>
        <begin position="588"/>
        <end position="612"/>
    </location>
</feature>
<keyword evidence="6 9" id="KW-1133">Transmembrane helix</keyword>
<keyword evidence="3" id="KW-0813">Transport</keyword>
<feature type="transmembrane region" description="Helical" evidence="9">
    <location>
        <begin position="414"/>
        <end position="444"/>
    </location>
</feature>
<evidence type="ECO:0000256" key="5">
    <source>
        <dbReference type="ARBA" id="ARBA00022970"/>
    </source>
</evidence>
<feature type="transmembrane region" description="Helical" evidence="9">
    <location>
        <begin position="618"/>
        <end position="636"/>
    </location>
</feature>
<gene>
    <name evidence="11" type="ORF">BQ2448_3816</name>
</gene>
<keyword evidence="7 9" id="KW-0472">Membrane</keyword>
<feature type="transmembrane region" description="Helical" evidence="9">
    <location>
        <begin position="285"/>
        <end position="307"/>
    </location>
</feature>
<dbReference type="GO" id="GO:0015179">
    <property type="term" value="F:L-amino acid transmembrane transporter activity"/>
    <property type="evidence" value="ECO:0007669"/>
    <property type="project" value="TreeGrafter"/>
</dbReference>
<comment type="subcellular location">
    <subcellularLocation>
        <location evidence="1">Membrane</location>
        <topology evidence="1">Multi-pass membrane protein</topology>
    </subcellularLocation>
</comment>
<feature type="transmembrane region" description="Helical" evidence="9">
    <location>
        <begin position="374"/>
        <end position="394"/>
    </location>
</feature>
<feature type="transmembrane region" description="Helical" evidence="9">
    <location>
        <begin position="332"/>
        <end position="354"/>
    </location>
</feature>
<feature type="compositionally biased region" description="Acidic residues" evidence="8">
    <location>
        <begin position="35"/>
        <end position="52"/>
    </location>
</feature>
<dbReference type="Pfam" id="PF01490">
    <property type="entry name" value="Aa_trans"/>
    <property type="match status" value="1"/>
</dbReference>
<feature type="transmembrane region" description="Helical" evidence="9">
    <location>
        <begin position="548"/>
        <end position="567"/>
    </location>
</feature>
<reference evidence="12" key="1">
    <citation type="submission" date="2016-09" db="EMBL/GenBank/DDBJ databases">
        <authorList>
            <person name="Jeantristanb JTB J.-T."/>
            <person name="Ricardo R."/>
        </authorList>
    </citation>
    <scope>NUCLEOTIDE SEQUENCE [LARGE SCALE GENOMIC DNA]</scope>
</reference>
<evidence type="ECO:0000256" key="8">
    <source>
        <dbReference type="SAM" id="MobiDB-lite"/>
    </source>
</evidence>
<evidence type="ECO:0000259" key="10">
    <source>
        <dbReference type="Pfam" id="PF01490"/>
    </source>
</evidence>
<evidence type="ECO:0000256" key="9">
    <source>
        <dbReference type="SAM" id="Phobius"/>
    </source>
</evidence>
<dbReference type="GO" id="GO:0016020">
    <property type="term" value="C:membrane"/>
    <property type="evidence" value="ECO:0007669"/>
    <property type="project" value="UniProtKB-SubCell"/>
</dbReference>
<keyword evidence="4 9" id="KW-0812">Transmembrane</keyword>